<protein>
    <submittedName>
        <fullName evidence="2">Uncharacterized protein</fullName>
    </submittedName>
</protein>
<evidence type="ECO:0000256" key="1">
    <source>
        <dbReference type="SAM" id="MobiDB-lite"/>
    </source>
</evidence>
<dbReference type="RefSeq" id="WP_184814831.1">
    <property type="nucleotide sequence ID" value="NZ_JACHJQ010000008.1"/>
</dbReference>
<name>A0A7W7QCW4_9PSEU</name>
<evidence type="ECO:0000313" key="3">
    <source>
        <dbReference type="Proteomes" id="UP000520767"/>
    </source>
</evidence>
<accession>A0A7W7QCW4</accession>
<gene>
    <name evidence="2" type="ORF">FHR82_007055</name>
</gene>
<dbReference type="Proteomes" id="UP000520767">
    <property type="component" value="Unassembled WGS sequence"/>
</dbReference>
<feature type="compositionally biased region" description="Basic and acidic residues" evidence="1">
    <location>
        <begin position="201"/>
        <end position="215"/>
    </location>
</feature>
<feature type="region of interest" description="Disordered" evidence="1">
    <location>
        <begin position="196"/>
        <end position="215"/>
    </location>
</feature>
<reference evidence="2 3" key="1">
    <citation type="submission" date="2020-08" db="EMBL/GenBank/DDBJ databases">
        <title>Genomic Encyclopedia of Type Strains, Phase III (KMG-III): the genomes of soil and plant-associated and newly described type strains.</title>
        <authorList>
            <person name="Whitman W."/>
        </authorList>
    </citation>
    <scope>NUCLEOTIDE SEQUENCE [LARGE SCALE GENOMIC DNA]</scope>
    <source>
        <strain evidence="2 3">CECT 8960</strain>
    </source>
</reference>
<dbReference type="EMBL" id="JACHJQ010000008">
    <property type="protein sequence ID" value="MBB4910796.1"/>
    <property type="molecule type" value="Genomic_DNA"/>
</dbReference>
<evidence type="ECO:0000313" key="2">
    <source>
        <dbReference type="EMBL" id="MBB4910796.1"/>
    </source>
</evidence>
<comment type="caution">
    <text evidence="2">The sequence shown here is derived from an EMBL/GenBank/DDBJ whole genome shotgun (WGS) entry which is preliminary data.</text>
</comment>
<proteinExistence type="predicted"/>
<sequence>MERLARLIEPVPLPTFVSAVCEWLQDAHDAASDLQRVRRSGPRGDWHNPHSFGTDRYQFLVRTAGSLTAVLPELQVETAFQTVALKLPKVGIYQMQVHGGPNGSLADASDLRRELLNSRDHQALFSRPDALFGDRERLTLLWTGTEKDGLTGAWIGQGELLENHIDWFWRESLHDITGAAGIPRQTGPLDPAIFDLPEPTLDLRPRDTDEGRQPG</sequence>
<keyword evidence="3" id="KW-1185">Reference proteome</keyword>
<dbReference type="AlphaFoldDB" id="A0A7W7QCW4"/>
<organism evidence="2 3">
    <name type="scientific">Actinophytocola algeriensis</name>
    <dbReference type="NCBI Taxonomy" id="1768010"/>
    <lineage>
        <taxon>Bacteria</taxon>
        <taxon>Bacillati</taxon>
        <taxon>Actinomycetota</taxon>
        <taxon>Actinomycetes</taxon>
        <taxon>Pseudonocardiales</taxon>
        <taxon>Pseudonocardiaceae</taxon>
    </lineage>
</organism>